<name>A0ABY6ZCM0_9BACL</name>
<evidence type="ECO:0000313" key="1">
    <source>
        <dbReference type="EMBL" id="WAH40643.1"/>
    </source>
</evidence>
<accession>A0ABY6ZCM0</accession>
<reference evidence="1" key="1">
    <citation type="submission" date="2022-08" db="EMBL/GenBank/DDBJ databases">
        <title>Alicyclobacillus fastidiosus DSM 17978, complete genome.</title>
        <authorList>
            <person name="Wang Q."/>
            <person name="Cai R."/>
            <person name="Wang Z."/>
        </authorList>
    </citation>
    <scope>NUCLEOTIDE SEQUENCE</scope>
    <source>
        <strain evidence="1">DSM 17978</strain>
    </source>
</reference>
<keyword evidence="2" id="KW-1185">Reference proteome</keyword>
<dbReference type="EMBL" id="CP104067">
    <property type="protein sequence ID" value="WAH40643.1"/>
    <property type="molecule type" value="Genomic_DNA"/>
</dbReference>
<dbReference type="Proteomes" id="UP001164761">
    <property type="component" value="Chromosome"/>
</dbReference>
<organism evidence="1 2">
    <name type="scientific">Alicyclobacillus fastidiosus</name>
    <dbReference type="NCBI Taxonomy" id="392011"/>
    <lineage>
        <taxon>Bacteria</taxon>
        <taxon>Bacillati</taxon>
        <taxon>Bacillota</taxon>
        <taxon>Bacilli</taxon>
        <taxon>Bacillales</taxon>
        <taxon>Alicyclobacillaceae</taxon>
        <taxon>Alicyclobacillus</taxon>
    </lineage>
</organism>
<protein>
    <submittedName>
        <fullName evidence="1">Uncharacterized protein</fullName>
    </submittedName>
</protein>
<evidence type="ECO:0000313" key="2">
    <source>
        <dbReference type="Proteomes" id="UP001164761"/>
    </source>
</evidence>
<dbReference type="RefSeq" id="WP_268004541.1">
    <property type="nucleotide sequence ID" value="NZ_CP104067.1"/>
</dbReference>
<proteinExistence type="predicted"/>
<gene>
    <name evidence="1" type="ORF">NZD89_20370</name>
</gene>
<sequence length="118" mass="13457">MAFDSGESNVYVISVTVSNDLDKKLRTLLPALSDLESAFEGWMVYPVIVSLEFAKAFLHNDFMNAQQAGVALLSEEDLEPLRLAPPDLNAFRRFLVREFQTLKMIRENKTRTYVHTGF</sequence>